<dbReference type="PATRIC" id="fig|47770.28.peg.648"/>
<dbReference type="Proteomes" id="UP000067598">
    <property type="component" value="Unassembled WGS sequence"/>
</dbReference>
<evidence type="ECO:0000313" key="2">
    <source>
        <dbReference type="Proteomes" id="UP000067598"/>
    </source>
</evidence>
<proteinExistence type="predicted"/>
<evidence type="ECO:0000313" key="1">
    <source>
        <dbReference type="EMBL" id="KWU04902.1"/>
    </source>
</evidence>
<protein>
    <submittedName>
        <fullName evidence="1">Uncharacterized protein</fullName>
    </submittedName>
</protein>
<name>A0A109DGF9_9LACO</name>
<dbReference type="AlphaFoldDB" id="A0A109DGF9"/>
<reference evidence="1 2" key="1">
    <citation type="journal article" date="2016" name="Microbiology (Mosc.)">
        <title>Comparison of Lactobacillus crispatus isolates from Lactobacillus-dominated vaginal microbiomes with isolates from microbiomes containing bacterial vaginosis-associated bacteria.</title>
        <authorList>
            <person name="Abdelmaksoud A.A."/>
            <person name="Koparde V.N."/>
            <person name="Sheth N.U."/>
            <person name="Serrano M.G."/>
            <person name="Glascock A.L."/>
            <person name="Fettweis J.M."/>
            <person name="Strauss Iii J.F."/>
            <person name="Buck G.A."/>
            <person name="Jefferson K.K."/>
        </authorList>
    </citation>
    <scope>NUCLEOTIDE SEQUENCE [LARGE SCALE GENOMIC DNA]</scope>
    <source>
        <strain evidence="1 2">VMC3</strain>
    </source>
</reference>
<dbReference type="EMBL" id="LJGP01000002">
    <property type="protein sequence ID" value="KWU04902.1"/>
    <property type="molecule type" value="Genomic_DNA"/>
</dbReference>
<organism evidence="1 2">
    <name type="scientific">Lactobacillus crispatus</name>
    <dbReference type="NCBI Taxonomy" id="47770"/>
    <lineage>
        <taxon>Bacteria</taxon>
        <taxon>Bacillati</taxon>
        <taxon>Bacillota</taxon>
        <taxon>Bacilli</taxon>
        <taxon>Lactobacillales</taxon>
        <taxon>Lactobacillaceae</taxon>
        <taxon>Lactobacillus</taxon>
    </lineage>
</organism>
<gene>
    <name evidence="1" type="ORF">AEL95_00315</name>
</gene>
<accession>A0A109DGF9</accession>
<comment type="caution">
    <text evidence="1">The sequence shown here is derived from an EMBL/GenBank/DDBJ whole genome shotgun (WGS) entry which is preliminary data.</text>
</comment>
<sequence length="225" mass="26018">MHHQSKDDVNSPSAKMDVEKKIKIKINIFSLGDYQTKSVEKATSEGTLSLLIKQLCYELTKFQDRVYHIFISNSWNLKYHLHNSPVTQNSALAHNTATIVYADNGEQLKGLNELYQTILNDSKRIINLNVIPEEKKSLVKQQFKSLPTKFDWVKNYYLYTVSAYDVEKFHLGYYTTYTDKGVIVSDNQPLYLIVTKSHISWVFSDDLDSSESLRCLIKTLLVNHK</sequence>
<dbReference type="RefSeq" id="WP_060461588.1">
    <property type="nucleotide sequence ID" value="NZ_AP025162.1"/>
</dbReference>